<feature type="domain" description="Membrane insertase YidC N-terminal" evidence="11">
    <location>
        <begin position="74"/>
        <end position="284"/>
    </location>
</feature>
<evidence type="ECO:0000256" key="2">
    <source>
        <dbReference type="ARBA" id="ARBA00010527"/>
    </source>
</evidence>
<comment type="similarity">
    <text evidence="2">Belongs to the OXA1/ALB3/YidC family. Type 1 subfamily.</text>
</comment>
<name>A0A382JCA0_9ZZZZ</name>
<accession>A0A382JCA0</accession>
<dbReference type="CDD" id="cd19961">
    <property type="entry name" value="EcYidC-like_peri"/>
    <property type="match status" value="1"/>
</dbReference>
<evidence type="ECO:0000256" key="3">
    <source>
        <dbReference type="ARBA" id="ARBA00015325"/>
    </source>
</evidence>
<evidence type="ECO:0000259" key="11">
    <source>
        <dbReference type="Pfam" id="PF14849"/>
    </source>
</evidence>
<evidence type="ECO:0000256" key="5">
    <source>
        <dbReference type="ARBA" id="ARBA00022475"/>
    </source>
</evidence>
<dbReference type="Gene3D" id="2.70.98.90">
    <property type="match status" value="1"/>
</dbReference>
<evidence type="ECO:0000256" key="7">
    <source>
        <dbReference type="ARBA" id="ARBA00023186"/>
    </source>
</evidence>
<proteinExistence type="inferred from homology"/>
<sequence>MERRVLLAIFLSFVVLYVYQSVFVPPQPPPAAESNIDSPQDLSARPVSEPPAPQTPITPKLAPPLVSASEVREVVVDAGKVRAVFTNRGGRLTKWLLRDYTTDNGEPLNLIPSGLEDQQLPFSLQSDDETTTLTLNSALYQIEGGGAASTVDATTAPATLTFEYQDTTGLEVRKEYRFTPDSYTVEVVVQATQNGIPVNVAFDLGPGLSDSGSLGGESGFFSGMLSQAPQAIFHTGDDVERVGASSIDTTPTHEAAFRFVGIDDHYFVVAVIEPGASRVDYKTVTLPPLTSGQPQRELVAYQIQFPDTPPPMKVYFGPKL</sequence>
<dbReference type="Pfam" id="PF14849">
    <property type="entry name" value="YidC_periplas"/>
    <property type="match status" value="1"/>
</dbReference>
<dbReference type="EMBL" id="UINC01072968">
    <property type="protein sequence ID" value="SVC08992.1"/>
    <property type="molecule type" value="Genomic_DNA"/>
</dbReference>
<dbReference type="AlphaFoldDB" id="A0A382JCA0"/>
<dbReference type="NCBIfam" id="TIGR03593">
    <property type="entry name" value="yidC_nterm"/>
    <property type="match status" value="1"/>
</dbReference>
<keyword evidence="5" id="KW-1003">Cell membrane</keyword>
<reference evidence="12" key="1">
    <citation type="submission" date="2018-05" db="EMBL/GenBank/DDBJ databases">
        <authorList>
            <person name="Lanie J.A."/>
            <person name="Ng W.-L."/>
            <person name="Kazmierczak K.M."/>
            <person name="Andrzejewski T.M."/>
            <person name="Davidsen T.M."/>
            <person name="Wayne K.J."/>
            <person name="Tettelin H."/>
            <person name="Glass J.I."/>
            <person name="Rusch D."/>
            <person name="Podicherti R."/>
            <person name="Tsui H.-C.T."/>
            <person name="Winkler M.E."/>
        </authorList>
    </citation>
    <scope>NUCLEOTIDE SEQUENCE</scope>
</reference>
<organism evidence="12">
    <name type="scientific">marine metagenome</name>
    <dbReference type="NCBI Taxonomy" id="408172"/>
    <lineage>
        <taxon>unclassified sequences</taxon>
        <taxon>metagenomes</taxon>
        <taxon>ecological metagenomes</taxon>
    </lineage>
</organism>
<feature type="region of interest" description="Disordered" evidence="10">
    <location>
        <begin position="30"/>
        <end position="63"/>
    </location>
</feature>
<keyword evidence="5" id="KW-0472">Membrane</keyword>
<evidence type="ECO:0000256" key="8">
    <source>
        <dbReference type="ARBA" id="ARBA00033245"/>
    </source>
</evidence>
<keyword evidence="7" id="KW-0143">Chaperone</keyword>
<evidence type="ECO:0000256" key="6">
    <source>
        <dbReference type="ARBA" id="ARBA00022927"/>
    </source>
</evidence>
<evidence type="ECO:0000256" key="1">
    <source>
        <dbReference type="ARBA" id="ARBA00004651"/>
    </source>
</evidence>
<dbReference type="InterPro" id="IPR038221">
    <property type="entry name" value="YidC_periplasmic_sf"/>
</dbReference>
<keyword evidence="6" id="KW-0653">Protein transport</keyword>
<feature type="non-terminal residue" evidence="12">
    <location>
        <position position="320"/>
    </location>
</feature>
<evidence type="ECO:0000256" key="4">
    <source>
        <dbReference type="ARBA" id="ARBA00022448"/>
    </source>
</evidence>
<keyword evidence="4" id="KW-0813">Transport</keyword>
<dbReference type="InterPro" id="IPR028053">
    <property type="entry name" value="Membr_insert_YidC_N"/>
</dbReference>
<comment type="subcellular location">
    <subcellularLocation>
        <location evidence="1">Cell membrane</location>
        <topology evidence="1">Multi-pass membrane protein</topology>
    </subcellularLocation>
</comment>
<dbReference type="GO" id="GO:0015031">
    <property type="term" value="P:protein transport"/>
    <property type="evidence" value="ECO:0007669"/>
    <property type="project" value="UniProtKB-KW"/>
</dbReference>
<evidence type="ECO:0000313" key="12">
    <source>
        <dbReference type="EMBL" id="SVC08992.1"/>
    </source>
</evidence>
<evidence type="ECO:0000256" key="10">
    <source>
        <dbReference type="SAM" id="MobiDB-lite"/>
    </source>
</evidence>
<protein>
    <recommendedName>
        <fullName evidence="3">Membrane protein insertase YidC</fullName>
    </recommendedName>
    <alternativeName>
        <fullName evidence="9">Foldase YidC</fullName>
    </alternativeName>
    <alternativeName>
        <fullName evidence="8">Membrane integrase YidC</fullName>
    </alternativeName>
</protein>
<gene>
    <name evidence="12" type="ORF">METZ01_LOCUS261846</name>
</gene>
<evidence type="ECO:0000256" key="9">
    <source>
        <dbReference type="ARBA" id="ARBA00033342"/>
    </source>
</evidence>
<dbReference type="GO" id="GO:0005886">
    <property type="term" value="C:plasma membrane"/>
    <property type="evidence" value="ECO:0007669"/>
    <property type="project" value="UniProtKB-SubCell"/>
</dbReference>